<feature type="domain" description="DUF305" evidence="1">
    <location>
        <begin position="360"/>
        <end position="443"/>
    </location>
</feature>
<accession>A0ABR1FHI9</accession>
<dbReference type="InterPro" id="IPR012347">
    <property type="entry name" value="Ferritin-like"/>
</dbReference>
<dbReference type="Gene3D" id="1.20.1260.10">
    <property type="match status" value="1"/>
</dbReference>
<proteinExistence type="predicted"/>
<dbReference type="Pfam" id="PF03713">
    <property type="entry name" value="DUF305"/>
    <property type="match status" value="2"/>
</dbReference>
<protein>
    <recommendedName>
        <fullName evidence="1">DUF305 domain-containing protein</fullName>
    </recommendedName>
</protein>
<evidence type="ECO:0000313" key="3">
    <source>
        <dbReference type="Proteomes" id="UP001363151"/>
    </source>
</evidence>
<dbReference type="EMBL" id="JBBJCI010000422">
    <property type="protein sequence ID" value="KAK7230907.1"/>
    <property type="molecule type" value="Genomic_DNA"/>
</dbReference>
<dbReference type="PANTHER" id="PTHR36933:SF1">
    <property type="entry name" value="SLL0788 PROTEIN"/>
    <property type="match status" value="1"/>
</dbReference>
<feature type="domain" description="DUF305" evidence="1">
    <location>
        <begin position="249"/>
        <end position="336"/>
    </location>
</feature>
<name>A0ABR1FHI9_AURAN</name>
<keyword evidence="3" id="KW-1185">Reference proteome</keyword>
<evidence type="ECO:0000313" key="2">
    <source>
        <dbReference type="EMBL" id="KAK7230907.1"/>
    </source>
</evidence>
<organism evidence="2 3">
    <name type="scientific">Aureococcus anophagefferens</name>
    <name type="common">Harmful bloom alga</name>
    <dbReference type="NCBI Taxonomy" id="44056"/>
    <lineage>
        <taxon>Eukaryota</taxon>
        <taxon>Sar</taxon>
        <taxon>Stramenopiles</taxon>
        <taxon>Ochrophyta</taxon>
        <taxon>Pelagophyceae</taxon>
        <taxon>Pelagomonadales</taxon>
        <taxon>Pelagomonadaceae</taxon>
        <taxon>Aureococcus</taxon>
    </lineage>
</organism>
<dbReference type="PANTHER" id="PTHR36933">
    <property type="entry name" value="SLL0788 PROTEIN"/>
    <property type="match status" value="1"/>
</dbReference>
<evidence type="ECO:0000259" key="1">
    <source>
        <dbReference type="Pfam" id="PF03713"/>
    </source>
</evidence>
<sequence length="552" mass="58760">MTGTSPSAGFEYYVGVGIPPTERHASLRADAVVIGASLPALTAAELAAIPDAVKADEAFVPNGYLHLSPADQSSCAHLDDVMRDASTVRDGRCDFYEPYGDTHSWRVLDADKNALPVSGETFYTVVWFQEHTSGKIGIAMGNWVENFWMPFDLAEPDCSRDLDDFSEKLGGDYAAALPVATCDGTDIAVVGDASESCELGATCDDCAAYEMTMGCGGAECPAAAELWDGINMGMHEAMALDFSGDPSLDFVRGMIPHHEGAVAMCDALLQNLTCATNDDDLDGLVMFCNEVHYSQDMEIAGMRRWLDARGEDEAASCDGDPAATSDGCGAIAANASAASVEANREMHAGMAVDVGCDHAVDFSRMMIPHHSGAVRMCEILLEHEPDVDDYLENLCANISRTQRAEVAWLYYWLEGRGLDIAAPCEACDDDPGQPERPCEDMLSSSLLCSVRRDAVSCSCAVLTSQRACDDVLEETQTLVSAECERSCGLCPDDHAPLFFDACPNGADDDGGHHHHHHHHADDDVADVADVSGAAAASLARGAALAALLLIAR</sequence>
<dbReference type="InterPro" id="IPR005183">
    <property type="entry name" value="DUF305_CopM-like"/>
</dbReference>
<dbReference type="Proteomes" id="UP001363151">
    <property type="component" value="Unassembled WGS sequence"/>
</dbReference>
<gene>
    <name evidence="2" type="ORF">SO694_00074147</name>
</gene>
<reference evidence="2 3" key="1">
    <citation type="submission" date="2024-03" db="EMBL/GenBank/DDBJ databases">
        <title>Aureococcus anophagefferens CCMP1851 and Kratosvirus quantuckense: Draft genome of a second virus-susceptible host strain in the model system.</title>
        <authorList>
            <person name="Chase E."/>
            <person name="Truchon A.R."/>
            <person name="Schepens W."/>
            <person name="Wilhelm S.W."/>
        </authorList>
    </citation>
    <scope>NUCLEOTIDE SEQUENCE [LARGE SCALE GENOMIC DNA]</scope>
    <source>
        <strain evidence="2 3">CCMP1851</strain>
    </source>
</reference>
<comment type="caution">
    <text evidence="2">The sequence shown here is derived from an EMBL/GenBank/DDBJ whole genome shotgun (WGS) entry which is preliminary data.</text>
</comment>